<dbReference type="EMBL" id="JAQQAF010000005">
    <property type="protein sequence ID" value="KAJ8485773.1"/>
    <property type="molecule type" value="Genomic_DNA"/>
</dbReference>
<name>A0AAV8QZ53_ENSVE</name>
<reference evidence="1 2" key="1">
    <citation type="submission" date="2022-12" db="EMBL/GenBank/DDBJ databases">
        <title>Chromosome-scale assembly of the Ensete ventricosum genome.</title>
        <authorList>
            <person name="Dussert Y."/>
            <person name="Stocks J."/>
            <person name="Wendawek A."/>
            <person name="Woldeyes F."/>
            <person name="Nichols R.A."/>
            <person name="Borrell J.S."/>
        </authorList>
    </citation>
    <scope>NUCLEOTIDE SEQUENCE [LARGE SCALE GENOMIC DNA]</scope>
    <source>
        <strain evidence="2">cv. Maze</strain>
        <tissue evidence="1">Seeds</tissue>
    </source>
</reference>
<keyword evidence="2" id="KW-1185">Reference proteome</keyword>
<sequence length="93" mass="10329">MNPACCGRASNVWIPPRTRPTPPFRFQVLGRTDRMAFISPPNAQPGERRRGPAADRNWHLYQATLKSVFHGGTISHPLPDLAVEGHDGDYPPT</sequence>
<gene>
    <name evidence="1" type="ORF">OPV22_018258</name>
</gene>
<protein>
    <submittedName>
        <fullName evidence="1">Uncharacterized protein</fullName>
    </submittedName>
</protein>
<accession>A0AAV8QZ53</accession>
<dbReference type="Proteomes" id="UP001222027">
    <property type="component" value="Unassembled WGS sequence"/>
</dbReference>
<evidence type="ECO:0000313" key="2">
    <source>
        <dbReference type="Proteomes" id="UP001222027"/>
    </source>
</evidence>
<organism evidence="1 2">
    <name type="scientific">Ensete ventricosum</name>
    <name type="common">Abyssinian banana</name>
    <name type="synonym">Musa ensete</name>
    <dbReference type="NCBI Taxonomy" id="4639"/>
    <lineage>
        <taxon>Eukaryota</taxon>
        <taxon>Viridiplantae</taxon>
        <taxon>Streptophyta</taxon>
        <taxon>Embryophyta</taxon>
        <taxon>Tracheophyta</taxon>
        <taxon>Spermatophyta</taxon>
        <taxon>Magnoliopsida</taxon>
        <taxon>Liliopsida</taxon>
        <taxon>Zingiberales</taxon>
        <taxon>Musaceae</taxon>
        <taxon>Ensete</taxon>
    </lineage>
</organism>
<proteinExistence type="predicted"/>
<comment type="caution">
    <text evidence="1">The sequence shown here is derived from an EMBL/GenBank/DDBJ whole genome shotgun (WGS) entry which is preliminary data.</text>
</comment>
<evidence type="ECO:0000313" key="1">
    <source>
        <dbReference type="EMBL" id="KAJ8485773.1"/>
    </source>
</evidence>
<dbReference type="AlphaFoldDB" id="A0AAV8QZ53"/>